<sequence>MADEPSCSERTVSDFHRLKAMEAVEVKTLNESAIEEACAMQAKHLSEASSLIAMRSTVQHVEPHHPQLVKGVTLKFIHIPKTAGTTIEDAGYKKGLMWGRFDKSQTIRFQPSSCINWHKVPRARSNEIRTFCIMRKPWNRIMSEVRYELVLEGRTCCGNPELNWRLDYCSRNGQHFDCHWVPQYRYLKHCDHILRFEHLDKDFKELMGHYNLPVRLNLTRDHSMNDRAVLSEDCHLNETRLSAFGRKRASTFYKADFMLYKFLTDNVLDNGMYSAKFRKYFKKLEDDEIARYPWALM</sequence>
<name>A0A7S2X9Z7_9EUKA</name>
<protein>
    <submittedName>
        <fullName evidence="1">Uncharacterized protein</fullName>
    </submittedName>
</protein>
<dbReference type="EMBL" id="HBHP01007947">
    <property type="protein sequence ID" value="CAD9753945.1"/>
    <property type="molecule type" value="Transcribed_RNA"/>
</dbReference>
<accession>A0A7S2X9Z7</accession>
<reference evidence="1" key="1">
    <citation type="submission" date="2021-01" db="EMBL/GenBank/DDBJ databases">
        <authorList>
            <person name="Corre E."/>
            <person name="Pelletier E."/>
            <person name="Niang G."/>
            <person name="Scheremetjew M."/>
            <person name="Finn R."/>
            <person name="Kale V."/>
            <person name="Holt S."/>
            <person name="Cochrane G."/>
            <person name="Meng A."/>
            <person name="Brown T."/>
            <person name="Cohen L."/>
        </authorList>
    </citation>
    <scope>NUCLEOTIDE SEQUENCE</scope>
    <source>
        <strain evidence="1">CCMP622</strain>
    </source>
</reference>
<organism evidence="1">
    <name type="scientific">Lotharella oceanica</name>
    <dbReference type="NCBI Taxonomy" id="641309"/>
    <lineage>
        <taxon>Eukaryota</taxon>
        <taxon>Sar</taxon>
        <taxon>Rhizaria</taxon>
        <taxon>Cercozoa</taxon>
        <taxon>Chlorarachniophyceae</taxon>
        <taxon>Lotharella</taxon>
    </lineage>
</organism>
<dbReference type="AlphaFoldDB" id="A0A7S2X9Z7"/>
<gene>
    <name evidence="1" type="ORF">LSP00402_LOCUS4956</name>
</gene>
<proteinExistence type="predicted"/>
<evidence type="ECO:0000313" key="1">
    <source>
        <dbReference type="EMBL" id="CAD9753945.1"/>
    </source>
</evidence>